<dbReference type="AlphaFoldDB" id="A0AAE1HXX0"/>
<name>A0AAE1HXX0_9NEOP</name>
<sequence length="64" mass="7092">MMISEVFDVDPNVCKARIVNSGNVSKSLLHSLQFIAVMCLQMKGTATEVLLKLPMPWNILSQNS</sequence>
<keyword evidence="2" id="KW-1185">Reference proteome</keyword>
<reference evidence="1" key="1">
    <citation type="submission" date="2021-07" db="EMBL/GenBank/DDBJ databases">
        <authorList>
            <person name="Catto M.A."/>
            <person name="Jacobson A."/>
            <person name="Kennedy G."/>
            <person name="Labadie P."/>
            <person name="Hunt B.G."/>
            <person name="Srinivasan R."/>
        </authorList>
    </citation>
    <scope>NUCLEOTIDE SEQUENCE</scope>
    <source>
        <strain evidence="1">PL_HMW_Pooled</strain>
        <tissue evidence="1">Head</tissue>
    </source>
</reference>
<protein>
    <submittedName>
        <fullName evidence="1">Crossover junction endodeoxyribonuclease RuvC</fullName>
    </submittedName>
</protein>
<evidence type="ECO:0000313" key="2">
    <source>
        <dbReference type="Proteomes" id="UP001219518"/>
    </source>
</evidence>
<gene>
    <name evidence="1" type="ORF">KUF71_003601</name>
</gene>
<proteinExistence type="predicted"/>
<comment type="caution">
    <text evidence="1">The sequence shown here is derived from an EMBL/GenBank/DDBJ whole genome shotgun (WGS) entry which is preliminary data.</text>
</comment>
<organism evidence="1 2">
    <name type="scientific">Frankliniella fusca</name>
    <dbReference type="NCBI Taxonomy" id="407009"/>
    <lineage>
        <taxon>Eukaryota</taxon>
        <taxon>Metazoa</taxon>
        <taxon>Ecdysozoa</taxon>
        <taxon>Arthropoda</taxon>
        <taxon>Hexapoda</taxon>
        <taxon>Insecta</taxon>
        <taxon>Pterygota</taxon>
        <taxon>Neoptera</taxon>
        <taxon>Paraneoptera</taxon>
        <taxon>Thysanoptera</taxon>
        <taxon>Terebrantia</taxon>
        <taxon>Thripoidea</taxon>
        <taxon>Thripidae</taxon>
        <taxon>Frankliniella</taxon>
    </lineage>
</organism>
<dbReference type="Proteomes" id="UP001219518">
    <property type="component" value="Unassembled WGS sequence"/>
</dbReference>
<evidence type="ECO:0000313" key="1">
    <source>
        <dbReference type="EMBL" id="KAK3929594.1"/>
    </source>
</evidence>
<reference evidence="1" key="2">
    <citation type="journal article" date="2023" name="BMC Genomics">
        <title>Pest status, molecular evolution, and epigenetic factors derived from the genome assembly of Frankliniella fusca, a thysanopteran phytovirus vector.</title>
        <authorList>
            <person name="Catto M.A."/>
            <person name="Labadie P.E."/>
            <person name="Jacobson A.L."/>
            <person name="Kennedy G.G."/>
            <person name="Srinivasan R."/>
            <person name="Hunt B.G."/>
        </authorList>
    </citation>
    <scope>NUCLEOTIDE SEQUENCE</scope>
    <source>
        <strain evidence="1">PL_HMW_Pooled</strain>
    </source>
</reference>
<accession>A0AAE1HXX0</accession>
<dbReference type="EMBL" id="JAHWGI010001401">
    <property type="protein sequence ID" value="KAK3929594.1"/>
    <property type="molecule type" value="Genomic_DNA"/>
</dbReference>